<feature type="domain" description="YhcG N-terminal" evidence="2">
    <location>
        <begin position="14"/>
        <end position="164"/>
    </location>
</feature>
<dbReference type="PANTHER" id="PTHR30547:SF5">
    <property type="entry name" value="NUCLEASE YHCG-RELATED"/>
    <property type="match status" value="1"/>
</dbReference>
<protein>
    <submittedName>
        <fullName evidence="3">DUF1016 family protein</fullName>
    </submittedName>
</protein>
<dbReference type="InterPro" id="IPR009362">
    <property type="entry name" value="YhcG_C"/>
</dbReference>
<evidence type="ECO:0000313" key="4">
    <source>
        <dbReference type="Proteomes" id="UP000824029"/>
    </source>
</evidence>
<feature type="domain" description="YhcG PDDEXK nuclease" evidence="1">
    <location>
        <begin position="189"/>
        <end position="337"/>
    </location>
</feature>
<reference evidence="3" key="1">
    <citation type="journal article" date="2021" name="PeerJ">
        <title>Extensive microbial diversity within the chicken gut microbiome revealed by metagenomics and culture.</title>
        <authorList>
            <person name="Gilroy R."/>
            <person name="Ravi A."/>
            <person name="Getino M."/>
            <person name="Pursley I."/>
            <person name="Horton D.L."/>
            <person name="Alikhan N.F."/>
            <person name="Baker D."/>
            <person name="Gharbi K."/>
            <person name="Hall N."/>
            <person name="Watson M."/>
            <person name="Adriaenssens E.M."/>
            <person name="Foster-Nyarko E."/>
            <person name="Jarju S."/>
            <person name="Secka A."/>
            <person name="Antonio M."/>
            <person name="Oren A."/>
            <person name="Chaudhuri R.R."/>
            <person name="La Ragione R."/>
            <person name="Hildebrand F."/>
            <person name="Pallen M.J."/>
        </authorList>
    </citation>
    <scope>NUCLEOTIDE SEQUENCE</scope>
    <source>
        <strain evidence="3">ChiHecolR3B27-1887</strain>
    </source>
</reference>
<name>A0A9D2IQ12_9ACTN</name>
<comment type="caution">
    <text evidence="3">The sequence shown here is derived from an EMBL/GenBank/DDBJ whole genome shotgun (WGS) entry which is preliminary data.</text>
</comment>
<evidence type="ECO:0000259" key="1">
    <source>
        <dbReference type="Pfam" id="PF06250"/>
    </source>
</evidence>
<dbReference type="EMBL" id="DXBZ01000070">
    <property type="protein sequence ID" value="HIZ18242.1"/>
    <property type="molecule type" value="Genomic_DNA"/>
</dbReference>
<proteinExistence type="predicted"/>
<dbReference type="Gene3D" id="3.40.1350.10">
    <property type="match status" value="1"/>
</dbReference>
<dbReference type="Pfam" id="PF06250">
    <property type="entry name" value="YhcG_C"/>
    <property type="match status" value="1"/>
</dbReference>
<dbReference type="InterPro" id="IPR011856">
    <property type="entry name" value="tRNA_endonuc-like_dom_sf"/>
</dbReference>
<evidence type="ECO:0000259" key="2">
    <source>
        <dbReference type="Pfam" id="PF17761"/>
    </source>
</evidence>
<sequence length="348" mass="40585">MDELVKANELYEQVSRLIERSREQVRAAVNISMVYTYFEIGRMIVEVEQGGNQRAEYGKAVLKGLARRLTERFGRGYSEDNLKLMRRFYLVYSEDEIGETPFTKFKGLPVTSTGRSFYLSWSHYLLLMRIDNIEERHFYEIEAARNGWSLSELGRQRDSSLYERLALSRDKDGVRRLSREGQVVEGPEDLVKDPYVLEFLGLPESPCLSESGLESRIVDQLEAFLLEMGTGFTFVERQARLTFDEDHYYVDLVFFNRILRCFVLVDLKLGRLRHQDLGQMQMYVNYYDRKVKLPDEGPTVGIVLCKDKKDSVVEMTLPEGQQHIFASKYQMVLPRKEDLVRLLEEGDS</sequence>
<dbReference type="InterPro" id="IPR053148">
    <property type="entry name" value="PD-DEXK-like_domain"/>
</dbReference>
<evidence type="ECO:0000313" key="3">
    <source>
        <dbReference type="EMBL" id="HIZ18242.1"/>
    </source>
</evidence>
<dbReference type="AlphaFoldDB" id="A0A9D2IQ12"/>
<dbReference type="Proteomes" id="UP000824029">
    <property type="component" value="Unassembled WGS sequence"/>
</dbReference>
<organism evidence="3 4">
    <name type="scientific">Candidatus Olsenella stercoravium</name>
    <dbReference type="NCBI Taxonomy" id="2838713"/>
    <lineage>
        <taxon>Bacteria</taxon>
        <taxon>Bacillati</taxon>
        <taxon>Actinomycetota</taxon>
        <taxon>Coriobacteriia</taxon>
        <taxon>Coriobacteriales</taxon>
        <taxon>Atopobiaceae</taxon>
        <taxon>Olsenella</taxon>
    </lineage>
</organism>
<dbReference type="PANTHER" id="PTHR30547">
    <property type="entry name" value="UNCHARACTERIZED PROTEIN YHCG-RELATED"/>
    <property type="match status" value="1"/>
</dbReference>
<dbReference type="Pfam" id="PF17761">
    <property type="entry name" value="DUF1016_N"/>
    <property type="match status" value="1"/>
</dbReference>
<accession>A0A9D2IQ12</accession>
<gene>
    <name evidence="3" type="ORF">IAA22_03905</name>
</gene>
<dbReference type="InterPro" id="IPR041527">
    <property type="entry name" value="YhcG_N"/>
</dbReference>
<dbReference type="GO" id="GO:0003676">
    <property type="term" value="F:nucleic acid binding"/>
    <property type="evidence" value="ECO:0007669"/>
    <property type="project" value="InterPro"/>
</dbReference>
<reference evidence="3" key="2">
    <citation type="submission" date="2021-04" db="EMBL/GenBank/DDBJ databases">
        <authorList>
            <person name="Gilroy R."/>
        </authorList>
    </citation>
    <scope>NUCLEOTIDE SEQUENCE</scope>
    <source>
        <strain evidence="3">ChiHecolR3B27-1887</strain>
    </source>
</reference>